<dbReference type="InterPro" id="IPR015421">
    <property type="entry name" value="PyrdxlP-dep_Trfase_major"/>
</dbReference>
<dbReference type="InterPro" id="IPR004839">
    <property type="entry name" value="Aminotransferase_I/II_large"/>
</dbReference>
<sequence>MAKIKHNNFMDSIDEVISNAKQQGVIHLYADGKKLNGRKIGIANKELYHFGTTGYLGLEQDIRLKDAASKAIYDYGTQFPLSKTYISHPLYASLEEKLYEMYKQPIVVTKNSTLGHMAVIPTVVRDEDAVILDHQVHWSVQSAVQNLKIRNVPVEMIRHNNLNMLESKLKELNTKANKIWYMADGVYSMFGDFAPISELMNLTKKYPQLHLYIDDVHGMSWRGKHGTGFVASNFQSLPENILLFTTLSKTFGASGAVLVCPNKKFHQYIKNFGGPLTFSAQLEPASVAAAIASADIHLSDEIYSLQNQLQERIIYFNELLENTSLPLVDKNSSPVFYIGTGMPATGYNFVKRLLKEGFFVNLGLFPAVPVKNTGVRITIARHNQKEDMKKLVAAMEYHFPLALQDTQTSLQRVSKLFKLQSNGQGKSTLNESDIYLTYQSNIGAIDKKFWNTYMGNNNICDWEGLQFLFEAFSQNNDKEHNWNFHFYIVFDQNNVPVVITFFTTAIWKDDMLSPLSVSQKMEEKRKVDKYYASQKVTAMGSLFSEGTHQYTNIDHPEWHQAWRKILHHLEITAKKEGSQITVLRDFKNSTSPLNNFFIEQGFIKIQMPDACVIPQITWKDKTKYIQSLSKRSAKHYRKDILPYEELVVVQTMQSLPQATLIKCYQLYKNVKNKNFAINTYTYPFEVFHNMNKSAQWEFILLYPKTGVGVETPLGVMFCYKNSNNIYVPSLVGLDYSQLKKYQTYRQLLYQTILIATAQNFKSIDFGISASFEKKKLGATIIPMHAYIQAEDNFVLERLEIMR</sequence>
<protein>
    <submittedName>
        <fullName evidence="4">Aminotransferase class I/II-fold pyridoxal phosphate-dependent enzyme</fullName>
    </submittedName>
</protein>
<evidence type="ECO:0000313" key="5">
    <source>
        <dbReference type="Proteomes" id="UP001238523"/>
    </source>
</evidence>
<keyword evidence="4" id="KW-0032">Aminotransferase</keyword>
<dbReference type="PANTHER" id="PTHR13693:SF3">
    <property type="entry name" value="LD36009P"/>
    <property type="match status" value="1"/>
</dbReference>
<dbReference type="InterPro" id="IPR015424">
    <property type="entry name" value="PyrdxlP-dep_Trfase"/>
</dbReference>
<accession>A0ABY8KRT8</accession>
<feature type="domain" description="Aminotransferase class I/classII large" evidence="3">
    <location>
        <begin position="50"/>
        <end position="392"/>
    </location>
</feature>
<dbReference type="PANTHER" id="PTHR13693">
    <property type="entry name" value="CLASS II AMINOTRANSFERASE/8-AMINO-7-OXONONANOATE SYNTHASE"/>
    <property type="match status" value="1"/>
</dbReference>
<dbReference type="Gene3D" id="3.90.1150.10">
    <property type="entry name" value="Aspartate Aminotransferase, domain 1"/>
    <property type="match status" value="1"/>
</dbReference>
<reference evidence="4 5" key="1">
    <citation type="submission" date="2023-04" db="EMBL/GenBank/DDBJ databases">
        <title>Taxonomic identification of the Arctic strain Aequorivita sp. nov. and transcriptomic analysis in response to temperature stress.</title>
        <authorList>
            <person name="Liu W."/>
            <person name="Cong B."/>
            <person name="Lin J."/>
        </authorList>
    </citation>
    <scope>NUCLEOTIDE SEQUENCE [LARGE SCALE GENOMIC DNA]</scope>
    <source>
        <strain evidence="4 5">Ant34-E75</strain>
    </source>
</reference>
<dbReference type="Proteomes" id="UP001238523">
    <property type="component" value="Chromosome"/>
</dbReference>
<keyword evidence="2" id="KW-0808">Transferase</keyword>
<evidence type="ECO:0000256" key="2">
    <source>
        <dbReference type="ARBA" id="ARBA00022679"/>
    </source>
</evidence>
<name>A0ABY8KRT8_9FLAO</name>
<dbReference type="GO" id="GO:0008483">
    <property type="term" value="F:transaminase activity"/>
    <property type="evidence" value="ECO:0007669"/>
    <property type="project" value="UniProtKB-KW"/>
</dbReference>
<dbReference type="Pfam" id="PF00155">
    <property type="entry name" value="Aminotran_1_2"/>
    <property type="match status" value="1"/>
</dbReference>
<dbReference type="InterPro" id="IPR050087">
    <property type="entry name" value="AON_synthase_class-II"/>
</dbReference>
<gene>
    <name evidence="4" type="ORF">QCQ61_13300</name>
</gene>
<evidence type="ECO:0000313" key="4">
    <source>
        <dbReference type="EMBL" id="WGF92175.1"/>
    </source>
</evidence>
<keyword evidence="5" id="KW-1185">Reference proteome</keyword>
<dbReference type="SUPFAM" id="SSF53383">
    <property type="entry name" value="PLP-dependent transferases"/>
    <property type="match status" value="1"/>
</dbReference>
<evidence type="ECO:0000259" key="3">
    <source>
        <dbReference type="Pfam" id="PF00155"/>
    </source>
</evidence>
<dbReference type="InterPro" id="IPR016181">
    <property type="entry name" value="Acyl_CoA_acyltransferase"/>
</dbReference>
<proteinExistence type="predicted"/>
<evidence type="ECO:0000256" key="1">
    <source>
        <dbReference type="ARBA" id="ARBA00001933"/>
    </source>
</evidence>
<dbReference type="RefSeq" id="WP_279448132.1">
    <property type="nucleotide sequence ID" value="NZ_CP122379.1"/>
</dbReference>
<organism evidence="4 5">
    <name type="scientific">Aequorivita marisscotiae</name>
    <dbReference type="NCBI Taxonomy" id="3040348"/>
    <lineage>
        <taxon>Bacteria</taxon>
        <taxon>Pseudomonadati</taxon>
        <taxon>Bacteroidota</taxon>
        <taxon>Flavobacteriia</taxon>
        <taxon>Flavobacteriales</taxon>
        <taxon>Flavobacteriaceae</taxon>
        <taxon>Aequorivita</taxon>
    </lineage>
</organism>
<dbReference type="InterPro" id="IPR015422">
    <property type="entry name" value="PyrdxlP-dep_Trfase_small"/>
</dbReference>
<dbReference type="EMBL" id="CP122379">
    <property type="protein sequence ID" value="WGF92175.1"/>
    <property type="molecule type" value="Genomic_DNA"/>
</dbReference>
<dbReference type="SUPFAM" id="SSF55729">
    <property type="entry name" value="Acyl-CoA N-acyltransferases (Nat)"/>
    <property type="match status" value="1"/>
</dbReference>
<dbReference type="Gene3D" id="3.40.640.10">
    <property type="entry name" value="Type I PLP-dependent aspartate aminotransferase-like (Major domain)"/>
    <property type="match status" value="1"/>
</dbReference>
<comment type="cofactor">
    <cofactor evidence="1">
        <name>pyridoxal 5'-phosphate</name>
        <dbReference type="ChEBI" id="CHEBI:597326"/>
    </cofactor>
</comment>